<dbReference type="Proteomes" id="UP000799428">
    <property type="component" value="Unassembled WGS sequence"/>
</dbReference>
<feature type="signal peptide" evidence="1">
    <location>
        <begin position="1"/>
        <end position="29"/>
    </location>
</feature>
<evidence type="ECO:0008006" key="4">
    <source>
        <dbReference type="Google" id="ProtNLM"/>
    </source>
</evidence>
<protein>
    <recommendedName>
        <fullName evidence="4">Secreted protein</fullName>
    </recommendedName>
</protein>
<proteinExistence type="predicted"/>
<keyword evidence="1" id="KW-0732">Signal</keyword>
<accession>A0A6G1KBV5</accession>
<evidence type="ECO:0000256" key="1">
    <source>
        <dbReference type="SAM" id="SignalP"/>
    </source>
</evidence>
<organism evidence="2 3">
    <name type="scientific">Pleomassaria siparia CBS 279.74</name>
    <dbReference type="NCBI Taxonomy" id="1314801"/>
    <lineage>
        <taxon>Eukaryota</taxon>
        <taxon>Fungi</taxon>
        <taxon>Dikarya</taxon>
        <taxon>Ascomycota</taxon>
        <taxon>Pezizomycotina</taxon>
        <taxon>Dothideomycetes</taxon>
        <taxon>Pleosporomycetidae</taxon>
        <taxon>Pleosporales</taxon>
        <taxon>Pleomassariaceae</taxon>
        <taxon>Pleomassaria</taxon>
    </lineage>
</organism>
<dbReference type="EMBL" id="MU005769">
    <property type="protein sequence ID" value="KAF2709921.1"/>
    <property type="molecule type" value="Genomic_DNA"/>
</dbReference>
<reference evidence="2" key="1">
    <citation type="journal article" date="2020" name="Stud. Mycol.">
        <title>101 Dothideomycetes genomes: a test case for predicting lifestyles and emergence of pathogens.</title>
        <authorList>
            <person name="Haridas S."/>
            <person name="Albert R."/>
            <person name="Binder M."/>
            <person name="Bloem J."/>
            <person name="Labutti K."/>
            <person name="Salamov A."/>
            <person name="Andreopoulos B."/>
            <person name="Baker S."/>
            <person name="Barry K."/>
            <person name="Bills G."/>
            <person name="Bluhm B."/>
            <person name="Cannon C."/>
            <person name="Castanera R."/>
            <person name="Culley D."/>
            <person name="Daum C."/>
            <person name="Ezra D."/>
            <person name="Gonzalez J."/>
            <person name="Henrissat B."/>
            <person name="Kuo A."/>
            <person name="Liang C."/>
            <person name="Lipzen A."/>
            <person name="Lutzoni F."/>
            <person name="Magnuson J."/>
            <person name="Mondo S."/>
            <person name="Nolan M."/>
            <person name="Ohm R."/>
            <person name="Pangilinan J."/>
            <person name="Park H.-J."/>
            <person name="Ramirez L."/>
            <person name="Alfaro M."/>
            <person name="Sun H."/>
            <person name="Tritt A."/>
            <person name="Yoshinaga Y."/>
            <person name="Zwiers L.-H."/>
            <person name="Turgeon B."/>
            <person name="Goodwin S."/>
            <person name="Spatafora J."/>
            <person name="Crous P."/>
            <person name="Grigoriev I."/>
        </authorList>
    </citation>
    <scope>NUCLEOTIDE SEQUENCE</scope>
    <source>
        <strain evidence="2">CBS 279.74</strain>
    </source>
</reference>
<gene>
    <name evidence="2" type="ORF">K504DRAFT_247270</name>
</gene>
<evidence type="ECO:0000313" key="2">
    <source>
        <dbReference type="EMBL" id="KAF2709921.1"/>
    </source>
</evidence>
<evidence type="ECO:0000313" key="3">
    <source>
        <dbReference type="Proteomes" id="UP000799428"/>
    </source>
</evidence>
<keyword evidence="3" id="KW-1185">Reference proteome</keyword>
<feature type="chain" id="PRO_5026094187" description="Secreted protein" evidence="1">
    <location>
        <begin position="30"/>
        <end position="112"/>
    </location>
</feature>
<name>A0A6G1KBV5_9PLEO</name>
<dbReference type="AlphaFoldDB" id="A0A6G1KBV5"/>
<sequence>MFVSSASSISLTFSFFSFLPLMPLLDVGPNSTPASRRDHIQLPESSPVLRVLTWLFGTPLRTISSRNLICAPRPSPMHVLLGTMQSFRPKIRVSACLVLARARRSAYVVGVY</sequence>